<keyword evidence="4" id="KW-1185">Reference proteome</keyword>
<accession>A0A016T417</accession>
<evidence type="ECO:0000256" key="1">
    <source>
        <dbReference type="SAM" id="MobiDB-lite"/>
    </source>
</evidence>
<feature type="compositionally biased region" description="Basic and acidic residues" evidence="1">
    <location>
        <begin position="136"/>
        <end position="161"/>
    </location>
</feature>
<gene>
    <name evidence="3" type="primary">Acey_s0138.g2072</name>
    <name evidence="3" type="ORF">Y032_0138g2072</name>
</gene>
<evidence type="ECO:0000313" key="3">
    <source>
        <dbReference type="EMBL" id="EYB97713.1"/>
    </source>
</evidence>
<dbReference type="AlphaFoldDB" id="A0A016T417"/>
<feature type="chain" id="PRO_5001487113" evidence="2">
    <location>
        <begin position="26"/>
        <end position="161"/>
    </location>
</feature>
<feature type="compositionally biased region" description="Polar residues" evidence="1">
    <location>
        <begin position="86"/>
        <end position="96"/>
    </location>
</feature>
<feature type="compositionally biased region" description="Basic and acidic residues" evidence="1">
    <location>
        <begin position="41"/>
        <end position="70"/>
    </location>
</feature>
<feature type="compositionally biased region" description="Pro residues" evidence="1">
    <location>
        <begin position="108"/>
        <end position="126"/>
    </location>
</feature>
<comment type="caution">
    <text evidence="3">The sequence shown here is derived from an EMBL/GenBank/DDBJ whole genome shotgun (WGS) entry which is preliminary data.</text>
</comment>
<organism evidence="3 4">
    <name type="scientific">Ancylostoma ceylanicum</name>
    <dbReference type="NCBI Taxonomy" id="53326"/>
    <lineage>
        <taxon>Eukaryota</taxon>
        <taxon>Metazoa</taxon>
        <taxon>Ecdysozoa</taxon>
        <taxon>Nematoda</taxon>
        <taxon>Chromadorea</taxon>
        <taxon>Rhabditida</taxon>
        <taxon>Rhabditina</taxon>
        <taxon>Rhabditomorpha</taxon>
        <taxon>Strongyloidea</taxon>
        <taxon>Ancylostomatidae</taxon>
        <taxon>Ancylostomatinae</taxon>
        <taxon>Ancylostoma</taxon>
    </lineage>
</organism>
<evidence type="ECO:0000256" key="2">
    <source>
        <dbReference type="SAM" id="SignalP"/>
    </source>
</evidence>
<name>A0A016T417_9BILA</name>
<reference evidence="4" key="1">
    <citation type="journal article" date="2015" name="Nat. Genet.">
        <title>The genome and transcriptome of the zoonotic hookworm Ancylostoma ceylanicum identify infection-specific gene families.</title>
        <authorList>
            <person name="Schwarz E.M."/>
            <person name="Hu Y."/>
            <person name="Antoshechkin I."/>
            <person name="Miller M.M."/>
            <person name="Sternberg P.W."/>
            <person name="Aroian R.V."/>
        </authorList>
    </citation>
    <scope>NUCLEOTIDE SEQUENCE</scope>
    <source>
        <strain evidence="4">HY135</strain>
    </source>
</reference>
<proteinExistence type="predicted"/>
<evidence type="ECO:0000313" key="4">
    <source>
        <dbReference type="Proteomes" id="UP000024635"/>
    </source>
</evidence>
<dbReference type="Proteomes" id="UP000024635">
    <property type="component" value="Unassembled WGS sequence"/>
</dbReference>
<keyword evidence="2" id="KW-0732">Signal</keyword>
<sequence>MSTIAAGYNLCVVLLYCCQYPATTQETNPTKTAGGANPGAHRPEIDKRARSYERRESRKDEVRANRKSWRELSPNAPVVKSDEPQETPQEQHSGNSGAHPVMEASTSPVPPPAPPPPPPPPPPAAPPVERTQPTNREIEQEGGESKQKFSQELGSKERVRV</sequence>
<protein>
    <submittedName>
        <fullName evidence="3">Uncharacterized protein</fullName>
    </submittedName>
</protein>
<feature type="signal peptide" evidence="2">
    <location>
        <begin position="1"/>
        <end position="25"/>
    </location>
</feature>
<dbReference type="EMBL" id="JARK01001474">
    <property type="protein sequence ID" value="EYB97713.1"/>
    <property type="molecule type" value="Genomic_DNA"/>
</dbReference>
<feature type="region of interest" description="Disordered" evidence="1">
    <location>
        <begin position="25"/>
        <end position="161"/>
    </location>
</feature>